<dbReference type="SUPFAM" id="SSF55826">
    <property type="entry name" value="YbaK/ProRS associated domain"/>
    <property type="match status" value="1"/>
</dbReference>
<comment type="caution">
    <text evidence="2">The sequence shown here is derived from an EMBL/GenBank/DDBJ whole genome shotgun (WGS) entry which is preliminary data.</text>
</comment>
<dbReference type="Proteomes" id="UP001597521">
    <property type="component" value="Unassembled WGS sequence"/>
</dbReference>
<proteinExistence type="predicted"/>
<evidence type="ECO:0000313" key="2">
    <source>
        <dbReference type="EMBL" id="MFD2647597.1"/>
    </source>
</evidence>
<sequence length="166" mass="17441">MSQQSVRDDLAARAPDLSVIVTEASTATVQLAAEVHGCEPGQIAKTLCIRVNGEVLLLVTRGDARLDNAKSKQAFGGRPRMLGAEEVEQLTSHKVGGVCPFGLPSPLPIYLDASLKIYDEVIPAGGDTHSSVKLTVARLAELCGDKWVDACQPPLPLTAVEGADIA</sequence>
<evidence type="ECO:0000313" key="3">
    <source>
        <dbReference type="Proteomes" id="UP001597521"/>
    </source>
</evidence>
<dbReference type="Pfam" id="PF04073">
    <property type="entry name" value="tRNA_edit"/>
    <property type="match status" value="1"/>
</dbReference>
<feature type="domain" description="YbaK/aminoacyl-tRNA synthetase-associated" evidence="1">
    <location>
        <begin position="25"/>
        <end position="141"/>
    </location>
</feature>
<dbReference type="CDD" id="cd04333">
    <property type="entry name" value="ProX_deacylase"/>
    <property type="match status" value="1"/>
</dbReference>
<dbReference type="PANTHER" id="PTHR30411:SF1">
    <property type="entry name" value="CYTOPLASMIC PROTEIN"/>
    <property type="match status" value="1"/>
</dbReference>
<protein>
    <submittedName>
        <fullName evidence="2">YbaK/EbsC family protein</fullName>
    </submittedName>
</protein>
<accession>A0ABW5QIL1</accession>
<dbReference type="InterPro" id="IPR036754">
    <property type="entry name" value="YbaK/aa-tRNA-synt-asso_dom_sf"/>
</dbReference>
<gene>
    <name evidence="2" type="ORF">ACFSX5_07325</name>
</gene>
<dbReference type="Gene3D" id="3.90.960.10">
    <property type="entry name" value="YbaK/aminoacyl-tRNA synthetase-associated domain"/>
    <property type="match status" value="1"/>
</dbReference>
<dbReference type="EMBL" id="JBHUNP010000001">
    <property type="protein sequence ID" value="MFD2647597.1"/>
    <property type="molecule type" value="Genomic_DNA"/>
</dbReference>
<dbReference type="RefSeq" id="WP_386832619.1">
    <property type="nucleotide sequence ID" value="NZ_JBHUNP010000001.1"/>
</dbReference>
<keyword evidence="3" id="KW-1185">Reference proteome</keyword>
<dbReference type="PANTHER" id="PTHR30411">
    <property type="entry name" value="CYTOPLASMIC PROTEIN"/>
    <property type="match status" value="1"/>
</dbReference>
<reference evidence="3" key="1">
    <citation type="journal article" date="2019" name="Int. J. Syst. Evol. Microbiol.">
        <title>The Global Catalogue of Microorganisms (GCM) 10K type strain sequencing project: providing services to taxonomists for standard genome sequencing and annotation.</title>
        <authorList>
            <consortium name="The Broad Institute Genomics Platform"/>
            <consortium name="The Broad Institute Genome Sequencing Center for Infectious Disease"/>
            <person name="Wu L."/>
            <person name="Ma J."/>
        </authorList>
    </citation>
    <scope>NUCLEOTIDE SEQUENCE [LARGE SCALE GENOMIC DNA]</scope>
    <source>
        <strain evidence="3">CCM 7427</strain>
    </source>
</reference>
<dbReference type="InterPro" id="IPR007214">
    <property type="entry name" value="YbaK/aa-tRNA-synth-assoc-dom"/>
</dbReference>
<evidence type="ECO:0000259" key="1">
    <source>
        <dbReference type="Pfam" id="PF04073"/>
    </source>
</evidence>
<organism evidence="2 3">
    <name type="scientific">Devosia albogilva</name>
    <dbReference type="NCBI Taxonomy" id="429726"/>
    <lineage>
        <taxon>Bacteria</taxon>
        <taxon>Pseudomonadati</taxon>
        <taxon>Pseudomonadota</taxon>
        <taxon>Alphaproteobacteria</taxon>
        <taxon>Hyphomicrobiales</taxon>
        <taxon>Devosiaceae</taxon>
        <taxon>Devosia</taxon>
    </lineage>
</organism>
<name>A0ABW5QIL1_9HYPH</name>